<evidence type="ECO:0000256" key="3">
    <source>
        <dbReference type="ARBA" id="ARBA00022989"/>
    </source>
</evidence>
<name>U7QLP0_9CYAN</name>
<comment type="caution">
    <text evidence="7">The sequence shown here is derived from an EMBL/GenBank/DDBJ whole genome shotgun (WGS) entry which is preliminary data.</text>
</comment>
<organism evidence="7 8">
    <name type="scientific">Lyngbya aestuarii BL J</name>
    <dbReference type="NCBI Taxonomy" id="1348334"/>
    <lineage>
        <taxon>Bacteria</taxon>
        <taxon>Bacillati</taxon>
        <taxon>Cyanobacteriota</taxon>
        <taxon>Cyanophyceae</taxon>
        <taxon>Oscillatoriophycideae</taxon>
        <taxon>Oscillatoriales</taxon>
        <taxon>Microcoleaceae</taxon>
        <taxon>Lyngbya</taxon>
    </lineage>
</organism>
<dbReference type="Pfam" id="PF04932">
    <property type="entry name" value="Wzy_C"/>
    <property type="match status" value="1"/>
</dbReference>
<dbReference type="Proteomes" id="UP000017127">
    <property type="component" value="Unassembled WGS sequence"/>
</dbReference>
<dbReference type="PATRIC" id="fig|1348334.3.peg.1981"/>
<comment type="subcellular location">
    <subcellularLocation>
        <location evidence="1">Membrane</location>
        <topology evidence="1">Multi-pass membrane protein</topology>
    </subcellularLocation>
</comment>
<dbReference type="PANTHER" id="PTHR37422:SF13">
    <property type="entry name" value="LIPOPOLYSACCHARIDE BIOSYNTHESIS PROTEIN PA4999-RELATED"/>
    <property type="match status" value="1"/>
</dbReference>
<feature type="transmembrane region" description="Helical" evidence="5">
    <location>
        <begin position="339"/>
        <end position="363"/>
    </location>
</feature>
<feature type="transmembrane region" description="Helical" evidence="5">
    <location>
        <begin position="242"/>
        <end position="264"/>
    </location>
</feature>
<feature type="transmembrane region" description="Helical" evidence="5">
    <location>
        <begin position="20"/>
        <end position="45"/>
    </location>
</feature>
<gene>
    <name evidence="7" type="ORF">M595_2036</name>
</gene>
<sequence length="444" mass="49902">MSVLTRHPEPKLQGPWNLFQVGLFLFPLLPTWGGITIILAAIVTWIKNFKPIISQPVHQALIVLSLLLIITANLAQNPNEALIGLSNFLPYFFVFAGYNTLIQTPTQLRQIAWILIFPSIPVVILGLGQQFLGWSGIEQLRGFFGWVIVLNGSPPDRMSSVFMYANILAVYLLIVFILGLGLLIERLPFWQNKPEDKLYPKPSFLTVLIIALVGVTIALIFTNSRNAWGLMVFSSVAYAVYLGWPIVLGLVIAGVAAIFGAAFAPSPFQKGLRVIVPAYFWERLTDQNFERPVETLRITQWKFAWNLTQQKPLTGWGLRNFTALYESKMNVWMGHPHNFFLMMTAEVGIPATLLLLSIVGWILAQAVQLGIKQKIPPKDRLIFFSYGLAFGACVLFNLLDVTLYDFRVNTLGWILLAAIFGNSQKFTLTNQVADEQFCHTKTEN</sequence>
<keyword evidence="3 5" id="KW-1133">Transmembrane helix</keyword>
<dbReference type="InterPro" id="IPR007016">
    <property type="entry name" value="O-antigen_ligase-rel_domated"/>
</dbReference>
<dbReference type="GO" id="GO:0016874">
    <property type="term" value="F:ligase activity"/>
    <property type="evidence" value="ECO:0007669"/>
    <property type="project" value="UniProtKB-KW"/>
</dbReference>
<feature type="transmembrane region" description="Helical" evidence="5">
    <location>
        <begin position="161"/>
        <end position="184"/>
    </location>
</feature>
<keyword evidence="8" id="KW-1185">Reference proteome</keyword>
<feature type="transmembrane region" description="Helical" evidence="5">
    <location>
        <begin position="204"/>
        <end position="222"/>
    </location>
</feature>
<feature type="transmembrane region" description="Helical" evidence="5">
    <location>
        <begin position="383"/>
        <end position="404"/>
    </location>
</feature>
<keyword evidence="4 5" id="KW-0472">Membrane</keyword>
<evidence type="ECO:0000256" key="5">
    <source>
        <dbReference type="SAM" id="Phobius"/>
    </source>
</evidence>
<dbReference type="PANTHER" id="PTHR37422">
    <property type="entry name" value="TEICHURONIC ACID BIOSYNTHESIS PROTEIN TUAE"/>
    <property type="match status" value="1"/>
</dbReference>
<feature type="transmembrane region" description="Helical" evidence="5">
    <location>
        <begin position="111"/>
        <end position="132"/>
    </location>
</feature>
<keyword evidence="2 5" id="KW-0812">Transmembrane</keyword>
<evidence type="ECO:0000313" key="7">
    <source>
        <dbReference type="EMBL" id="ERT08010.1"/>
    </source>
</evidence>
<feature type="domain" description="O-antigen ligase-related" evidence="6">
    <location>
        <begin position="211"/>
        <end position="356"/>
    </location>
</feature>
<evidence type="ECO:0000256" key="4">
    <source>
        <dbReference type="ARBA" id="ARBA00023136"/>
    </source>
</evidence>
<feature type="transmembrane region" description="Helical" evidence="5">
    <location>
        <begin position="81"/>
        <end position="99"/>
    </location>
</feature>
<feature type="transmembrane region" description="Helical" evidence="5">
    <location>
        <begin position="57"/>
        <end position="75"/>
    </location>
</feature>
<dbReference type="OrthoDB" id="547142at2"/>
<dbReference type="GO" id="GO:0016020">
    <property type="term" value="C:membrane"/>
    <property type="evidence" value="ECO:0007669"/>
    <property type="project" value="UniProtKB-SubCell"/>
</dbReference>
<reference evidence="7 8" key="1">
    <citation type="journal article" date="2013" name="Front. Microbiol.">
        <title>Comparative genomic analyses of the cyanobacterium, Lyngbya aestuarii BL J, a powerful hydrogen producer.</title>
        <authorList>
            <person name="Kothari A."/>
            <person name="Vaughn M."/>
            <person name="Garcia-Pichel F."/>
        </authorList>
    </citation>
    <scope>NUCLEOTIDE SEQUENCE [LARGE SCALE GENOMIC DNA]</scope>
    <source>
        <strain evidence="7 8">BL J</strain>
    </source>
</reference>
<dbReference type="InterPro" id="IPR051533">
    <property type="entry name" value="WaaL-like"/>
</dbReference>
<dbReference type="AlphaFoldDB" id="U7QLP0"/>
<protein>
    <submittedName>
        <fullName evidence="7">O-Antigen ligase family protein</fullName>
    </submittedName>
</protein>
<evidence type="ECO:0000313" key="8">
    <source>
        <dbReference type="Proteomes" id="UP000017127"/>
    </source>
</evidence>
<evidence type="ECO:0000259" key="6">
    <source>
        <dbReference type="Pfam" id="PF04932"/>
    </source>
</evidence>
<accession>U7QLP0</accession>
<evidence type="ECO:0000256" key="1">
    <source>
        <dbReference type="ARBA" id="ARBA00004141"/>
    </source>
</evidence>
<dbReference type="RefSeq" id="WP_023065773.1">
    <property type="nucleotide sequence ID" value="NZ_AUZM01000015.1"/>
</dbReference>
<proteinExistence type="predicted"/>
<evidence type="ECO:0000256" key="2">
    <source>
        <dbReference type="ARBA" id="ARBA00022692"/>
    </source>
</evidence>
<dbReference type="EMBL" id="AUZM01000015">
    <property type="protein sequence ID" value="ERT08010.1"/>
    <property type="molecule type" value="Genomic_DNA"/>
</dbReference>
<keyword evidence="7" id="KW-0436">Ligase</keyword>